<reference evidence="1" key="1">
    <citation type="submission" date="2021-12" db="EMBL/GenBank/DDBJ databases">
        <title>Convergent genome expansion in fungi linked to evolution of root-endophyte symbiosis.</title>
        <authorList>
            <consortium name="DOE Joint Genome Institute"/>
            <person name="Ke Y.-H."/>
            <person name="Bonito G."/>
            <person name="Liao H.-L."/>
            <person name="Looney B."/>
            <person name="Rojas-Flechas A."/>
            <person name="Nash J."/>
            <person name="Hameed K."/>
            <person name="Schadt C."/>
            <person name="Martin F."/>
            <person name="Crous P.W."/>
            <person name="Miettinen O."/>
            <person name="Magnuson J.K."/>
            <person name="Labbe J."/>
            <person name="Jacobson D."/>
            <person name="Doktycz M.J."/>
            <person name="Veneault-Fourrey C."/>
            <person name="Kuo A."/>
            <person name="Mondo S."/>
            <person name="Calhoun S."/>
            <person name="Riley R."/>
            <person name="Ohm R."/>
            <person name="LaButti K."/>
            <person name="Andreopoulos B."/>
            <person name="Pangilinan J."/>
            <person name="Nolan M."/>
            <person name="Tritt A."/>
            <person name="Clum A."/>
            <person name="Lipzen A."/>
            <person name="Daum C."/>
            <person name="Barry K."/>
            <person name="Grigoriev I.V."/>
            <person name="Vilgalys R."/>
        </authorList>
    </citation>
    <scope>NUCLEOTIDE SEQUENCE</scope>
    <source>
        <strain evidence="1">PMI_201</strain>
    </source>
</reference>
<dbReference type="RefSeq" id="XP_046073850.1">
    <property type="nucleotide sequence ID" value="XM_046215587.1"/>
</dbReference>
<keyword evidence="2" id="KW-1185">Reference proteome</keyword>
<organism evidence="1 2">
    <name type="scientific">Talaromyces proteolyticus</name>
    <dbReference type="NCBI Taxonomy" id="1131652"/>
    <lineage>
        <taxon>Eukaryota</taxon>
        <taxon>Fungi</taxon>
        <taxon>Dikarya</taxon>
        <taxon>Ascomycota</taxon>
        <taxon>Pezizomycotina</taxon>
        <taxon>Eurotiomycetes</taxon>
        <taxon>Eurotiomycetidae</taxon>
        <taxon>Eurotiales</taxon>
        <taxon>Trichocomaceae</taxon>
        <taxon>Talaromyces</taxon>
        <taxon>Talaromyces sect. Bacilispori</taxon>
    </lineage>
</organism>
<evidence type="ECO:0000313" key="2">
    <source>
        <dbReference type="Proteomes" id="UP001201262"/>
    </source>
</evidence>
<name>A0AAD4PZU1_9EURO</name>
<proteinExistence type="predicted"/>
<accession>A0AAD4PZU1</accession>
<comment type="caution">
    <text evidence="1">The sequence shown here is derived from an EMBL/GenBank/DDBJ whole genome shotgun (WGS) entry which is preliminary data.</text>
</comment>
<dbReference type="AlphaFoldDB" id="A0AAD4PZU1"/>
<dbReference type="EMBL" id="JAJTJA010000004">
    <property type="protein sequence ID" value="KAH8700144.1"/>
    <property type="molecule type" value="Genomic_DNA"/>
</dbReference>
<sequence length="67" mass="7449">MEIRSQRLYGGVLSRGSIRINVISYILALYHIGYVNMQGCAVLFSLGTNSCGAIFEEDFPICSFPQK</sequence>
<evidence type="ECO:0000313" key="1">
    <source>
        <dbReference type="EMBL" id="KAH8700144.1"/>
    </source>
</evidence>
<dbReference type="Proteomes" id="UP001201262">
    <property type="component" value="Unassembled WGS sequence"/>
</dbReference>
<gene>
    <name evidence="1" type="ORF">BGW36DRAFT_373520</name>
</gene>
<protein>
    <submittedName>
        <fullName evidence="1">Uncharacterized protein</fullName>
    </submittedName>
</protein>
<dbReference type="GeneID" id="70245874"/>